<dbReference type="OMA" id="ICHNDHA"/>
<feature type="domain" description="N-acetyltransferase" evidence="1">
    <location>
        <begin position="4"/>
        <end position="164"/>
    </location>
</feature>
<dbReference type="InterPro" id="IPR000182">
    <property type="entry name" value="GNAT_dom"/>
</dbReference>
<dbReference type="Proteomes" id="UP000188268">
    <property type="component" value="Unassembled WGS sequence"/>
</dbReference>
<dbReference type="EMBL" id="AWWV01010254">
    <property type="protein sequence ID" value="OMO80767.1"/>
    <property type="molecule type" value="Genomic_DNA"/>
</dbReference>
<dbReference type="AlphaFoldDB" id="A0A1R3IDU4"/>
<dbReference type="GO" id="GO:0016747">
    <property type="term" value="F:acyltransferase activity, transferring groups other than amino-acyl groups"/>
    <property type="evidence" value="ECO:0007669"/>
    <property type="project" value="InterPro"/>
</dbReference>
<dbReference type="PANTHER" id="PTHR46067">
    <property type="entry name" value="ACYL-COA N-ACYLTRANSFERASES (NAT) SUPERFAMILY PROTEIN"/>
    <property type="match status" value="1"/>
</dbReference>
<gene>
    <name evidence="2" type="ORF">CCACVL1_12760</name>
</gene>
<evidence type="ECO:0000313" key="2">
    <source>
        <dbReference type="EMBL" id="OMO80767.1"/>
    </source>
</evidence>
<dbReference type="PROSITE" id="PS51186">
    <property type="entry name" value="GNAT"/>
    <property type="match status" value="1"/>
</dbReference>
<dbReference type="InterPro" id="IPR016181">
    <property type="entry name" value="Acyl_CoA_acyltransferase"/>
</dbReference>
<keyword evidence="3" id="KW-1185">Reference proteome</keyword>
<reference evidence="2 3" key="1">
    <citation type="submission" date="2013-09" db="EMBL/GenBank/DDBJ databases">
        <title>Corchorus capsularis genome sequencing.</title>
        <authorList>
            <person name="Alam M."/>
            <person name="Haque M.S."/>
            <person name="Islam M.S."/>
            <person name="Emdad E.M."/>
            <person name="Islam M.M."/>
            <person name="Ahmed B."/>
            <person name="Halim A."/>
            <person name="Hossen Q.M.M."/>
            <person name="Hossain M.Z."/>
            <person name="Ahmed R."/>
            <person name="Khan M.M."/>
            <person name="Islam R."/>
            <person name="Rashid M.M."/>
            <person name="Khan S.A."/>
            <person name="Rahman M.S."/>
            <person name="Alam M."/>
        </authorList>
    </citation>
    <scope>NUCLEOTIDE SEQUENCE [LARGE SCALE GENOMIC DNA]</scope>
    <source>
        <strain evidence="3">cv. CVL-1</strain>
        <tissue evidence="2">Whole seedling</tissue>
    </source>
</reference>
<evidence type="ECO:0000259" key="1">
    <source>
        <dbReference type="PROSITE" id="PS51186"/>
    </source>
</evidence>
<sequence>MGEITLRPYELSDIDEFLEWANDEEVIRLSRLEHFNSREDALCYFKEVVIPHPCYRAICLDGRPIGFIAFEPCSGTARCRGYMGYALGTKYWGQGITTKAVKMLTSAVFKEFPEIERVEATAGLDNKASQRVLEKAGFQKEGILRKWMVFKGITTDVLMFALLSTDPLVSTN</sequence>
<accession>A0A1R3IDU4</accession>
<name>A0A1R3IDU4_COCAP</name>
<dbReference type="Pfam" id="PF13302">
    <property type="entry name" value="Acetyltransf_3"/>
    <property type="match status" value="1"/>
</dbReference>
<proteinExistence type="predicted"/>
<dbReference type="Gramene" id="OMO80767">
    <property type="protein sequence ID" value="OMO80767"/>
    <property type="gene ID" value="CCACVL1_12760"/>
</dbReference>
<dbReference type="SUPFAM" id="SSF55729">
    <property type="entry name" value="Acyl-CoA N-acyltransferases (Nat)"/>
    <property type="match status" value="1"/>
</dbReference>
<protein>
    <recommendedName>
        <fullName evidence="1">N-acetyltransferase domain-containing protein</fullName>
    </recommendedName>
</protein>
<evidence type="ECO:0000313" key="3">
    <source>
        <dbReference type="Proteomes" id="UP000188268"/>
    </source>
</evidence>
<dbReference type="PANTHER" id="PTHR46067:SF24">
    <property type="entry name" value="ACYL-COA N-ACYLTRANSFERASES (NAT) SUPERFAMILY PROTEIN"/>
    <property type="match status" value="1"/>
</dbReference>
<dbReference type="OrthoDB" id="630895at2759"/>
<dbReference type="Gene3D" id="3.40.630.30">
    <property type="match status" value="1"/>
</dbReference>
<dbReference type="STRING" id="210143.A0A1R3IDU4"/>
<organism evidence="2 3">
    <name type="scientific">Corchorus capsularis</name>
    <name type="common">Jute</name>
    <dbReference type="NCBI Taxonomy" id="210143"/>
    <lineage>
        <taxon>Eukaryota</taxon>
        <taxon>Viridiplantae</taxon>
        <taxon>Streptophyta</taxon>
        <taxon>Embryophyta</taxon>
        <taxon>Tracheophyta</taxon>
        <taxon>Spermatophyta</taxon>
        <taxon>Magnoliopsida</taxon>
        <taxon>eudicotyledons</taxon>
        <taxon>Gunneridae</taxon>
        <taxon>Pentapetalae</taxon>
        <taxon>rosids</taxon>
        <taxon>malvids</taxon>
        <taxon>Malvales</taxon>
        <taxon>Malvaceae</taxon>
        <taxon>Grewioideae</taxon>
        <taxon>Apeibeae</taxon>
        <taxon>Corchorus</taxon>
    </lineage>
</organism>
<comment type="caution">
    <text evidence="2">The sequence shown here is derived from an EMBL/GenBank/DDBJ whole genome shotgun (WGS) entry which is preliminary data.</text>
</comment>